<dbReference type="AlphaFoldDB" id="A0A8R7UG76"/>
<dbReference type="Proteomes" id="UP000015106">
    <property type="component" value="Chromosome 5"/>
</dbReference>
<protein>
    <submittedName>
        <fullName evidence="2">Uncharacterized protein</fullName>
    </submittedName>
</protein>
<reference evidence="2" key="2">
    <citation type="submission" date="2018-03" db="EMBL/GenBank/DDBJ databases">
        <title>The Triticum urartu genome reveals the dynamic nature of wheat genome evolution.</title>
        <authorList>
            <person name="Ling H."/>
            <person name="Ma B."/>
            <person name="Shi X."/>
            <person name="Liu H."/>
            <person name="Dong L."/>
            <person name="Sun H."/>
            <person name="Cao Y."/>
            <person name="Gao Q."/>
            <person name="Zheng S."/>
            <person name="Li Y."/>
            <person name="Yu Y."/>
            <person name="Du H."/>
            <person name="Qi M."/>
            <person name="Li Y."/>
            <person name="Yu H."/>
            <person name="Cui Y."/>
            <person name="Wang N."/>
            <person name="Chen C."/>
            <person name="Wu H."/>
            <person name="Zhao Y."/>
            <person name="Zhang J."/>
            <person name="Li Y."/>
            <person name="Zhou W."/>
            <person name="Zhang B."/>
            <person name="Hu W."/>
            <person name="Eijk M."/>
            <person name="Tang J."/>
            <person name="Witsenboer H."/>
            <person name="Zhao S."/>
            <person name="Li Z."/>
            <person name="Zhang A."/>
            <person name="Wang D."/>
            <person name="Liang C."/>
        </authorList>
    </citation>
    <scope>NUCLEOTIDE SEQUENCE [LARGE SCALE GENOMIC DNA]</scope>
    <source>
        <strain evidence="2">cv. G1812</strain>
    </source>
</reference>
<evidence type="ECO:0000313" key="3">
    <source>
        <dbReference type="Proteomes" id="UP000015106"/>
    </source>
</evidence>
<dbReference type="EnsemblPlants" id="TuG1812G0500002551.01.T02">
    <property type="protein sequence ID" value="TuG1812G0500002551.01.T02"/>
    <property type="gene ID" value="TuG1812G0500002551.01"/>
</dbReference>
<evidence type="ECO:0000313" key="2">
    <source>
        <dbReference type="EnsemblPlants" id="TuG1812G0500002551.01.T02"/>
    </source>
</evidence>
<sequence>RPPCSLRRNIPPIPRPSASCRRSLCSPPDGVLPPRPSHRRPSAARKRFFPASREAPRPRQSMVLGLFCLYLIRGLQNSSSRLGVV</sequence>
<reference evidence="2" key="3">
    <citation type="submission" date="2022-06" db="UniProtKB">
        <authorList>
            <consortium name="EnsemblPlants"/>
        </authorList>
    </citation>
    <scope>IDENTIFICATION</scope>
</reference>
<organism evidence="2 3">
    <name type="scientific">Triticum urartu</name>
    <name type="common">Red wild einkorn</name>
    <name type="synonym">Crithodium urartu</name>
    <dbReference type="NCBI Taxonomy" id="4572"/>
    <lineage>
        <taxon>Eukaryota</taxon>
        <taxon>Viridiplantae</taxon>
        <taxon>Streptophyta</taxon>
        <taxon>Embryophyta</taxon>
        <taxon>Tracheophyta</taxon>
        <taxon>Spermatophyta</taxon>
        <taxon>Magnoliopsida</taxon>
        <taxon>Liliopsida</taxon>
        <taxon>Poales</taxon>
        <taxon>Poaceae</taxon>
        <taxon>BOP clade</taxon>
        <taxon>Pooideae</taxon>
        <taxon>Triticodae</taxon>
        <taxon>Triticeae</taxon>
        <taxon>Triticinae</taxon>
        <taxon>Triticum</taxon>
    </lineage>
</organism>
<reference evidence="3" key="1">
    <citation type="journal article" date="2013" name="Nature">
        <title>Draft genome of the wheat A-genome progenitor Triticum urartu.</title>
        <authorList>
            <person name="Ling H.Q."/>
            <person name="Zhao S."/>
            <person name="Liu D."/>
            <person name="Wang J."/>
            <person name="Sun H."/>
            <person name="Zhang C."/>
            <person name="Fan H."/>
            <person name="Li D."/>
            <person name="Dong L."/>
            <person name="Tao Y."/>
            <person name="Gao C."/>
            <person name="Wu H."/>
            <person name="Li Y."/>
            <person name="Cui Y."/>
            <person name="Guo X."/>
            <person name="Zheng S."/>
            <person name="Wang B."/>
            <person name="Yu K."/>
            <person name="Liang Q."/>
            <person name="Yang W."/>
            <person name="Lou X."/>
            <person name="Chen J."/>
            <person name="Feng M."/>
            <person name="Jian J."/>
            <person name="Zhang X."/>
            <person name="Luo G."/>
            <person name="Jiang Y."/>
            <person name="Liu J."/>
            <person name="Wang Z."/>
            <person name="Sha Y."/>
            <person name="Zhang B."/>
            <person name="Wu H."/>
            <person name="Tang D."/>
            <person name="Shen Q."/>
            <person name="Xue P."/>
            <person name="Zou S."/>
            <person name="Wang X."/>
            <person name="Liu X."/>
            <person name="Wang F."/>
            <person name="Yang Y."/>
            <person name="An X."/>
            <person name="Dong Z."/>
            <person name="Zhang K."/>
            <person name="Zhang X."/>
            <person name="Luo M.C."/>
            <person name="Dvorak J."/>
            <person name="Tong Y."/>
            <person name="Wang J."/>
            <person name="Yang H."/>
            <person name="Li Z."/>
            <person name="Wang D."/>
            <person name="Zhang A."/>
            <person name="Wang J."/>
        </authorList>
    </citation>
    <scope>NUCLEOTIDE SEQUENCE</scope>
    <source>
        <strain evidence="3">cv. G1812</strain>
    </source>
</reference>
<name>A0A8R7UG76_TRIUA</name>
<keyword evidence="3" id="KW-1185">Reference proteome</keyword>
<evidence type="ECO:0000256" key="1">
    <source>
        <dbReference type="SAM" id="MobiDB-lite"/>
    </source>
</evidence>
<feature type="compositionally biased region" description="Basic residues" evidence="1">
    <location>
        <begin position="36"/>
        <end position="48"/>
    </location>
</feature>
<dbReference type="Gramene" id="TuG1812G0500002551.01.T02">
    <property type="protein sequence ID" value="TuG1812G0500002551.01.T02"/>
    <property type="gene ID" value="TuG1812G0500002551.01"/>
</dbReference>
<feature type="region of interest" description="Disordered" evidence="1">
    <location>
        <begin position="1"/>
        <end position="55"/>
    </location>
</feature>
<accession>A0A8R7UG76</accession>
<proteinExistence type="predicted"/>